<feature type="domain" description="GerMN" evidence="3">
    <location>
        <begin position="148"/>
        <end position="257"/>
    </location>
</feature>
<keyword evidence="2" id="KW-0472">Membrane</keyword>
<dbReference type="Pfam" id="PF10646">
    <property type="entry name" value="Germane"/>
    <property type="match status" value="1"/>
</dbReference>
<evidence type="ECO:0000256" key="1">
    <source>
        <dbReference type="SAM" id="MobiDB-lite"/>
    </source>
</evidence>
<dbReference type="Proteomes" id="UP000460435">
    <property type="component" value="Unassembled WGS sequence"/>
</dbReference>
<name>A0A7K3M124_9ACTN</name>
<keyword evidence="2" id="KW-0812">Transmembrane</keyword>
<dbReference type="InterPro" id="IPR019606">
    <property type="entry name" value="GerMN"/>
</dbReference>
<evidence type="ECO:0000313" key="5">
    <source>
        <dbReference type="EMBL" id="NDL56737.1"/>
    </source>
</evidence>
<evidence type="ECO:0000256" key="2">
    <source>
        <dbReference type="SAM" id="Phobius"/>
    </source>
</evidence>
<feature type="domain" description="Bacterial spore germination immunoglobulin-like" evidence="4">
    <location>
        <begin position="283"/>
        <end position="363"/>
    </location>
</feature>
<keyword evidence="2" id="KW-1133">Transmembrane helix</keyword>
<feature type="region of interest" description="Disordered" evidence="1">
    <location>
        <begin position="357"/>
        <end position="381"/>
    </location>
</feature>
<accession>A0A7K3M124</accession>
<evidence type="ECO:0008006" key="7">
    <source>
        <dbReference type="Google" id="ProtNLM"/>
    </source>
</evidence>
<feature type="compositionally biased region" description="Low complexity" evidence="1">
    <location>
        <begin position="82"/>
        <end position="100"/>
    </location>
</feature>
<gene>
    <name evidence="5" type="ORF">F7O44_06600</name>
</gene>
<feature type="transmembrane region" description="Helical" evidence="2">
    <location>
        <begin position="47"/>
        <end position="70"/>
    </location>
</feature>
<reference evidence="5 6" key="1">
    <citation type="submission" date="2019-11" db="EMBL/GenBank/DDBJ databases">
        <authorList>
            <person name="Li X.-J."/>
            <person name="Feng X.-M."/>
        </authorList>
    </citation>
    <scope>NUCLEOTIDE SEQUENCE [LARGE SCALE GENOMIC DNA]</scope>
    <source>
        <strain evidence="5 6">XMNu-373</strain>
    </source>
</reference>
<sequence>MNEQWTPEEQRLSAALNSAADNITPGPDGLAQIKRRTAQRSWWRQPALLGVAAGVATAAAAIVVAVNVLGTSEDEPAVMPLDSPTATESSPPATPETTPGPGDPTGEPDEQPTEPGEENGDAQPTAPGDDTPRPEEDGDAEQRIALPVYYTVEDRITREWQRVRTADPLGAAVHQALNGPSLDPRYESLWEPVDVVSAQVTDGVIEIDLRSPVELAADPALADVAVQQLVFTATATAASTLGADGTLPVQILVDGEPPADLFGELDLTEPVGRADETDIRYFVQIDSPGYEAEVSSPVEVTGVAAVFEATVLWELERDGDVIDSGHATTGEAFTFSEFSIDLGELEPGDYEITVMETDPSDGEGRDPFFDTKAFTVTDPTP</sequence>
<organism evidence="5 6">
    <name type="scientific">Phytoactinopolyspora mesophila</name>
    <dbReference type="NCBI Taxonomy" id="2650750"/>
    <lineage>
        <taxon>Bacteria</taxon>
        <taxon>Bacillati</taxon>
        <taxon>Actinomycetota</taxon>
        <taxon>Actinomycetes</taxon>
        <taxon>Jiangellales</taxon>
        <taxon>Jiangellaceae</taxon>
        <taxon>Phytoactinopolyspora</taxon>
    </lineage>
</organism>
<feature type="compositionally biased region" description="Acidic residues" evidence="1">
    <location>
        <begin position="106"/>
        <end position="120"/>
    </location>
</feature>
<keyword evidence="6" id="KW-1185">Reference proteome</keyword>
<evidence type="ECO:0000259" key="4">
    <source>
        <dbReference type="Pfam" id="PF10648"/>
    </source>
</evidence>
<feature type="region of interest" description="Disordered" evidence="1">
    <location>
        <begin position="75"/>
        <end position="146"/>
    </location>
</feature>
<feature type="region of interest" description="Disordered" evidence="1">
    <location>
        <begin position="1"/>
        <end position="29"/>
    </location>
</feature>
<dbReference type="EMBL" id="WLZY01000002">
    <property type="protein sequence ID" value="NDL56737.1"/>
    <property type="molecule type" value="Genomic_DNA"/>
</dbReference>
<evidence type="ECO:0000259" key="3">
    <source>
        <dbReference type="Pfam" id="PF10646"/>
    </source>
</evidence>
<comment type="caution">
    <text evidence="5">The sequence shown here is derived from an EMBL/GenBank/DDBJ whole genome shotgun (WGS) entry which is preliminary data.</text>
</comment>
<evidence type="ECO:0000313" key="6">
    <source>
        <dbReference type="Proteomes" id="UP000460435"/>
    </source>
</evidence>
<proteinExistence type="predicted"/>
<dbReference type="InterPro" id="IPR018911">
    <property type="entry name" value="Gmad2_Ig-like_dom"/>
</dbReference>
<dbReference type="AlphaFoldDB" id="A0A7K3M124"/>
<dbReference type="RefSeq" id="WP_162449452.1">
    <property type="nucleotide sequence ID" value="NZ_WLZY01000002.1"/>
</dbReference>
<protein>
    <recommendedName>
        <fullName evidence="7">GerMN domain-containing protein</fullName>
    </recommendedName>
</protein>
<dbReference type="Pfam" id="PF10648">
    <property type="entry name" value="Gmad2"/>
    <property type="match status" value="1"/>
</dbReference>